<keyword evidence="6 10" id="KW-0819">tRNA processing</keyword>
<keyword evidence="2 10" id="KW-0963">Cytoplasm</keyword>
<dbReference type="NCBIfam" id="TIGR00137">
    <property type="entry name" value="gid_trmFO"/>
    <property type="match status" value="1"/>
</dbReference>
<evidence type="ECO:0000256" key="3">
    <source>
        <dbReference type="ARBA" id="ARBA00022603"/>
    </source>
</evidence>
<dbReference type="GO" id="GO:0047151">
    <property type="term" value="F:tRNA (uracil(54)-C5)-methyltransferase activity, 5,10-methylenetetrahydrofolate-dependent"/>
    <property type="evidence" value="ECO:0007669"/>
    <property type="project" value="UniProtKB-UniRule"/>
</dbReference>
<evidence type="ECO:0000259" key="11">
    <source>
        <dbReference type="Pfam" id="PF01134"/>
    </source>
</evidence>
<keyword evidence="5 10" id="KW-0808">Transferase</keyword>
<comment type="subcellular location">
    <subcellularLocation>
        <location evidence="10">Cytoplasm</location>
    </subcellularLocation>
</comment>
<evidence type="ECO:0000256" key="10">
    <source>
        <dbReference type="HAMAP-Rule" id="MF_01037"/>
    </source>
</evidence>
<dbReference type="PANTHER" id="PTHR11806:SF2">
    <property type="entry name" value="METHYLENETETRAHYDROFOLATE--TRNA-(URACIL-5-)-METHYLTRANSFERASE TRMFO"/>
    <property type="match status" value="1"/>
</dbReference>
<accession>A0A7V3ZWP0</accession>
<keyword evidence="4 10" id="KW-0285">Flavoprotein</keyword>
<dbReference type="NCBIfam" id="NF003739">
    <property type="entry name" value="PRK05335.1"/>
    <property type="match status" value="1"/>
</dbReference>
<dbReference type="GO" id="GO:0002098">
    <property type="term" value="P:tRNA wobble uridine modification"/>
    <property type="evidence" value="ECO:0007669"/>
    <property type="project" value="TreeGrafter"/>
</dbReference>
<keyword evidence="3 10" id="KW-0489">Methyltransferase</keyword>
<keyword evidence="9 10" id="KW-0520">NAD</keyword>
<evidence type="ECO:0000256" key="7">
    <source>
        <dbReference type="ARBA" id="ARBA00022827"/>
    </source>
</evidence>
<dbReference type="InterPro" id="IPR040131">
    <property type="entry name" value="MnmG_N"/>
</dbReference>
<dbReference type="GO" id="GO:0030488">
    <property type="term" value="P:tRNA methylation"/>
    <property type="evidence" value="ECO:0007669"/>
    <property type="project" value="TreeGrafter"/>
</dbReference>
<keyword evidence="7 10" id="KW-0274">FAD</keyword>
<protein>
    <recommendedName>
        <fullName evidence="10">Methylenetetrahydrofolate--tRNA-(uracil-5-)-methyltransferase TrmFO</fullName>
        <ecNumber evidence="10">2.1.1.74</ecNumber>
    </recommendedName>
    <alternativeName>
        <fullName evidence="10">Folate-dependent tRNA (uracil-5-)-methyltransferase</fullName>
    </alternativeName>
    <alternativeName>
        <fullName evidence="10">Folate-dependent tRNA(M-5-U54)-methyltransferase</fullName>
    </alternativeName>
</protein>
<dbReference type="PANTHER" id="PTHR11806">
    <property type="entry name" value="GLUCOSE INHIBITED DIVISION PROTEIN A"/>
    <property type="match status" value="1"/>
</dbReference>
<comment type="function">
    <text evidence="10">Catalyzes the folate-dependent formation of 5-methyl-uridine at position 54 (M-5-U54) in all tRNAs.</text>
</comment>
<name>A0A7V3ZWP0_UNCW3</name>
<dbReference type="InterPro" id="IPR036188">
    <property type="entry name" value="FAD/NAD-bd_sf"/>
</dbReference>
<comment type="similarity">
    <text evidence="10">Belongs to the MnmG family. TrmFO subfamily.</text>
</comment>
<dbReference type="EC" id="2.1.1.74" evidence="10"/>
<dbReference type="Gene3D" id="3.50.50.60">
    <property type="entry name" value="FAD/NAD(P)-binding domain"/>
    <property type="match status" value="2"/>
</dbReference>
<reference evidence="12" key="1">
    <citation type="journal article" date="2020" name="mSystems">
        <title>Genome- and Community-Level Interaction Insights into Carbon Utilization and Element Cycling Functions of Hydrothermarchaeota in Hydrothermal Sediment.</title>
        <authorList>
            <person name="Zhou Z."/>
            <person name="Liu Y."/>
            <person name="Xu W."/>
            <person name="Pan J."/>
            <person name="Luo Z.H."/>
            <person name="Li M."/>
        </authorList>
    </citation>
    <scope>NUCLEOTIDE SEQUENCE [LARGE SCALE GENOMIC DNA]</scope>
    <source>
        <strain evidence="12">SpSt-69</strain>
    </source>
</reference>
<dbReference type="InterPro" id="IPR002218">
    <property type="entry name" value="MnmG-rel"/>
</dbReference>
<evidence type="ECO:0000256" key="9">
    <source>
        <dbReference type="ARBA" id="ARBA00023027"/>
    </source>
</evidence>
<organism evidence="12">
    <name type="scientific">candidate division WOR-3 bacterium</name>
    <dbReference type="NCBI Taxonomy" id="2052148"/>
    <lineage>
        <taxon>Bacteria</taxon>
        <taxon>Bacteria division WOR-3</taxon>
    </lineage>
</organism>
<comment type="catalytic activity">
    <reaction evidence="10">
        <text>uridine(54) in tRNA + (6R)-5,10-methylene-5,6,7,8-tetrahydrofolate + NADPH + H(+) = 5-methyluridine(54) in tRNA + (6S)-5,6,7,8-tetrahydrofolate + NADP(+)</text>
        <dbReference type="Rhea" id="RHEA:62372"/>
        <dbReference type="Rhea" id="RHEA-COMP:10167"/>
        <dbReference type="Rhea" id="RHEA-COMP:10193"/>
        <dbReference type="ChEBI" id="CHEBI:15378"/>
        <dbReference type="ChEBI" id="CHEBI:15636"/>
        <dbReference type="ChEBI" id="CHEBI:57453"/>
        <dbReference type="ChEBI" id="CHEBI:57783"/>
        <dbReference type="ChEBI" id="CHEBI:58349"/>
        <dbReference type="ChEBI" id="CHEBI:65315"/>
        <dbReference type="ChEBI" id="CHEBI:74447"/>
        <dbReference type="EC" id="2.1.1.74"/>
    </reaction>
</comment>
<comment type="cofactor">
    <cofactor evidence="1 10">
        <name>FAD</name>
        <dbReference type="ChEBI" id="CHEBI:57692"/>
    </cofactor>
</comment>
<keyword evidence="8 10" id="KW-0521">NADP</keyword>
<evidence type="ECO:0000256" key="8">
    <source>
        <dbReference type="ARBA" id="ARBA00022857"/>
    </source>
</evidence>
<gene>
    <name evidence="10" type="primary">trmFO</name>
    <name evidence="12" type="ORF">ENU66_00065</name>
</gene>
<dbReference type="InterPro" id="IPR004417">
    <property type="entry name" value="TrmFO"/>
</dbReference>
<evidence type="ECO:0000256" key="6">
    <source>
        <dbReference type="ARBA" id="ARBA00022694"/>
    </source>
</evidence>
<evidence type="ECO:0000256" key="1">
    <source>
        <dbReference type="ARBA" id="ARBA00001974"/>
    </source>
</evidence>
<dbReference type="Pfam" id="PF01134">
    <property type="entry name" value="GIDA"/>
    <property type="match status" value="1"/>
</dbReference>
<feature type="domain" description="MnmG N-terminal" evidence="11">
    <location>
        <begin position="2"/>
        <end position="359"/>
    </location>
</feature>
<comment type="catalytic activity">
    <reaction evidence="10">
        <text>uridine(54) in tRNA + (6R)-5,10-methylene-5,6,7,8-tetrahydrofolate + NADH + H(+) = 5-methyluridine(54) in tRNA + (6S)-5,6,7,8-tetrahydrofolate + NAD(+)</text>
        <dbReference type="Rhea" id="RHEA:16873"/>
        <dbReference type="Rhea" id="RHEA-COMP:10167"/>
        <dbReference type="Rhea" id="RHEA-COMP:10193"/>
        <dbReference type="ChEBI" id="CHEBI:15378"/>
        <dbReference type="ChEBI" id="CHEBI:15636"/>
        <dbReference type="ChEBI" id="CHEBI:57453"/>
        <dbReference type="ChEBI" id="CHEBI:57540"/>
        <dbReference type="ChEBI" id="CHEBI:57945"/>
        <dbReference type="ChEBI" id="CHEBI:65315"/>
        <dbReference type="ChEBI" id="CHEBI:74447"/>
        <dbReference type="EC" id="2.1.1.74"/>
    </reaction>
</comment>
<comment type="caution">
    <text evidence="12">The sequence shown here is derived from an EMBL/GenBank/DDBJ whole genome shotgun (WGS) entry which is preliminary data.</text>
</comment>
<dbReference type="AlphaFoldDB" id="A0A7V3ZWP0"/>
<evidence type="ECO:0000256" key="4">
    <source>
        <dbReference type="ARBA" id="ARBA00022630"/>
    </source>
</evidence>
<dbReference type="GO" id="GO:0005829">
    <property type="term" value="C:cytosol"/>
    <property type="evidence" value="ECO:0007669"/>
    <property type="project" value="TreeGrafter"/>
</dbReference>
<proteinExistence type="inferred from homology"/>
<dbReference type="SUPFAM" id="SSF51905">
    <property type="entry name" value="FAD/NAD(P)-binding domain"/>
    <property type="match status" value="1"/>
</dbReference>
<sequence>MKVAVIGGGLAGSECAINLAGAGIKVTLYEMRPVNLTPAHKTAYFAELVCSNSLKSTELHNAHGLLKKEMEILGSQLLEFAKESSISGGRALVVDRELFSKKVTEAIESHPFIKVAREEVISLPEADYIVIATGPLTSDNFAEFLKNLIGEDFLNFYDAVAPIVTAESLDLSKMYFKDRHGEQDDIYLNIPLTKEQYLSFVEELRKAEIYEPHLEEDKNYFEACLPIEVMAKRGDETLRYGPMRPDGLTPPNGSKPYAVVQLRAENREKTLFSIVGFQTQLKIKEQERIFRMLPGMEKAEFVVYGKVHRNTYLNSPRVLDDYFRLKGKDNIFFAGQIVGTEGYVEAIWGGLLVSIFIRKLHKTGKMPQLPPKTTITGALLDYITHYPYQDFKPMNANLGILSPVNFRIRGKDRRIYKAQRAIRDITKWKEENLSEIF</sequence>
<evidence type="ECO:0000256" key="5">
    <source>
        <dbReference type="ARBA" id="ARBA00022679"/>
    </source>
</evidence>
<evidence type="ECO:0000313" key="12">
    <source>
        <dbReference type="EMBL" id="HGL16730.1"/>
    </source>
</evidence>
<evidence type="ECO:0000256" key="2">
    <source>
        <dbReference type="ARBA" id="ARBA00022490"/>
    </source>
</evidence>
<dbReference type="EMBL" id="DTDJ01000002">
    <property type="protein sequence ID" value="HGL16730.1"/>
    <property type="molecule type" value="Genomic_DNA"/>
</dbReference>
<dbReference type="HAMAP" id="MF_01037">
    <property type="entry name" value="TrmFO"/>
    <property type="match status" value="1"/>
</dbReference>
<feature type="binding site" evidence="10">
    <location>
        <begin position="7"/>
        <end position="12"/>
    </location>
    <ligand>
        <name>FAD</name>
        <dbReference type="ChEBI" id="CHEBI:57692"/>
    </ligand>
</feature>
<dbReference type="GO" id="GO:0050660">
    <property type="term" value="F:flavin adenine dinucleotide binding"/>
    <property type="evidence" value="ECO:0007669"/>
    <property type="project" value="UniProtKB-UniRule"/>
</dbReference>